<dbReference type="PANTHER" id="PTHR31528:SF15">
    <property type="entry name" value="RIBOFLAVIN-BINDING PROTEIN RIBY"/>
    <property type="match status" value="1"/>
</dbReference>
<evidence type="ECO:0000259" key="2">
    <source>
        <dbReference type="Pfam" id="PF09084"/>
    </source>
</evidence>
<evidence type="ECO:0000313" key="4">
    <source>
        <dbReference type="Proteomes" id="UP000612362"/>
    </source>
</evidence>
<dbReference type="InterPro" id="IPR027939">
    <property type="entry name" value="NMT1/THI5"/>
</dbReference>
<dbReference type="EMBL" id="BNJF01000005">
    <property type="protein sequence ID" value="GHO49529.1"/>
    <property type="molecule type" value="Genomic_DNA"/>
</dbReference>
<feature type="signal peptide" evidence="1">
    <location>
        <begin position="1"/>
        <end position="31"/>
    </location>
</feature>
<sequence>MNGVVVLMFSRSRSLAMLVCALFMLSISLLASGCGASPSTTSTSKSAQQVSIGLGYIPDIQFAPFYVAQSKGYYKDAGLDVTFHHGIVPDLIGSMMAGKNTFVMAGGDELLTARNEHIQAKTVTTIFQKYPISLVVPADSPIKSPADLKGHSIGIPGPYGSSYTALLAFLYKEHLSLSDVKLQSIGFTQVAALLAHRVDAIVGFSNNEPLQLQRRNFPVRTFAVSDYQPLVSEGIIVPETTLQKQPEMVHQFVLATLKGLSYVIAHPEEAVTLSKPFVPGMSNNEQTLQILKATIPIWQGSGALGSNDDATWQSMEQFMVAQKMIKPVQKLSDAYTNQYIK</sequence>
<comment type="caution">
    <text evidence="3">The sequence shown here is derived from an EMBL/GenBank/DDBJ whole genome shotgun (WGS) entry which is preliminary data.</text>
</comment>
<dbReference type="InterPro" id="IPR015168">
    <property type="entry name" value="SsuA/THI5"/>
</dbReference>
<keyword evidence="1" id="KW-0732">Signal</keyword>
<reference evidence="3" key="1">
    <citation type="submission" date="2020-10" db="EMBL/GenBank/DDBJ databases">
        <title>Taxonomic study of unclassified bacteria belonging to the class Ktedonobacteria.</title>
        <authorList>
            <person name="Yabe S."/>
            <person name="Wang C.M."/>
            <person name="Zheng Y."/>
            <person name="Sakai Y."/>
            <person name="Cavaletti L."/>
            <person name="Monciardini P."/>
            <person name="Donadio S."/>
        </authorList>
    </citation>
    <scope>NUCLEOTIDE SEQUENCE</scope>
    <source>
        <strain evidence="3">SOSP1-1</strain>
    </source>
</reference>
<evidence type="ECO:0000313" key="3">
    <source>
        <dbReference type="EMBL" id="GHO49529.1"/>
    </source>
</evidence>
<name>A0A8J3I4V7_9CHLR</name>
<dbReference type="RefSeq" id="WP_236031809.1">
    <property type="nucleotide sequence ID" value="NZ_BNJF01000005.1"/>
</dbReference>
<dbReference type="Pfam" id="PF09084">
    <property type="entry name" value="NMT1"/>
    <property type="match status" value="1"/>
</dbReference>
<dbReference type="PANTHER" id="PTHR31528">
    <property type="entry name" value="4-AMINO-5-HYDROXYMETHYL-2-METHYLPYRIMIDINE PHOSPHATE SYNTHASE THI11-RELATED"/>
    <property type="match status" value="1"/>
</dbReference>
<dbReference type="Gene3D" id="3.40.190.10">
    <property type="entry name" value="Periplasmic binding protein-like II"/>
    <property type="match status" value="2"/>
</dbReference>
<feature type="chain" id="PRO_5035234695" evidence="1">
    <location>
        <begin position="32"/>
        <end position="341"/>
    </location>
</feature>
<feature type="domain" description="SsuA/THI5-like" evidence="2">
    <location>
        <begin position="61"/>
        <end position="270"/>
    </location>
</feature>
<proteinExistence type="predicted"/>
<organism evidence="3 4">
    <name type="scientific">Ktedonospora formicarum</name>
    <dbReference type="NCBI Taxonomy" id="2778364"/>
    <lineage>
        <taxon>Bacteria</taxon>
        <taxon>Bacillati</taxon>
        <taxon>Chloroflexota</taxon>
        <taxon>Ktedonobacteria</taxon>
        <taxon>Ktedonobacterales</taxon>
        <taxon>Ktedonobacteraceae</taxon>
        <taxon>Ktedonospora</taxon>
    </lineage>
</organism>
<evidence type="ECO:0000256" key="1">
    <source>
        <dbReference type="SAM" id="SignalP"/>
    </source>
</evidence>
<gene>
    <name evidence="3" type="primary">ribY_2</name>
    <name evidence="3" type="ORF">KSX_76920</name>
</gene>
<dbReference type="SUPFAM" id="SSF53850">
    <property type="entry name" value="Periplasmic binding protein-like II"/>
    <property type="match status" value="1"/>
</dbReference>
<dbReference type="Proteomes" id="UP000612362">
    <property type="component" value="Unassembled WGS sequence"/>
</dbReference>
<dbReference type="AlphaFoldDB" id="A0A8J3I4V7"/>
<keyword evidence="4" id="KW-1185">Reference proteome</keyword>
<dbReference type="GO" id="GO:0009228">
    <property type="term" value="P:thiamine biosynthetic process"/>
    <property type="evidence" value="ECO:0007669"/>
    <property type="project" value="InterPro"/>
</dbReference>
<accession>A0A8J3I4V7</accession>
<protein>
    <submittedName>
        <fullName evidence="3">Riboflavin-binding protein RibY</fullName>
    </submittedName>
</protein>